<dbReference type="GO" id="GO:0003887">
    <property type="term" value="F:DNA-directed DNA polymerase activity"/>
    <property type="evidence" value="ECO:0007669"/>
    <property type="project" value="UniProtKB-KW"/>
</dbReference>
<gene>
    <name evidence="9" type="primary">dnaE</name>
    <name evidence="9" type="ORF">ERS672216_00940</name>
</gene>
<dbReference type="PANTHER" id="PTHR32294:SF0">
    <property type="entry name" value="DNA POLYMERASE III SUBUNIT ALPHA"/>
    <property type="match status" value="1"/>
</dbReference>
<keyword evidence="3 9" id="KW-0808">Transferase</keyword>
<dbReference type="Proteomes" id="UP000069632">
    <property type="component" value="Unassembled WGS sequence"/>
</dbReference>
<dbReference type="InterPro" id="IPR029460">
    <property type="entry name" value="DNAPol_HHH"/>
</dbReference>
<evidence type="ECO:0000313" key="10">
    <source>
        <dbReference type="Proteomes" id="UP000069632"/>
    </source>
</evidence>
<feature type="domain" description="Polymerase/histidinol phosphatase N-terminal" evidence="8">
    <location>
        <begin position="5"/>
        <end position="72"/>
    </location>
</feature>
<dbReference type="InterPro" id="IPR041931">
    <property type="entry name" value="DNA_pol3_alpha_thumb_dom"/>
</dbReference>
<dbReference type="InterPro" id="IPR004805">
    <property type="entry name" value="DnaE2/DnaE/PolC"/>
</dbReference>
<sequence length="1213" mass="138129">MSEFTHLHLHTEYSLLDGANKIGELAKTLKERGSTSVAMTDHGNMFGAIDFYKTMRKNGIKPIIGIEAYIHNHDEINDTSDKQRFHLILLAKNEAGYKNLMYLSSMAYLDGFYYNPRINKKVLKEHSDGIVCSSACLQGEVSFHLNQSERNLKRGAKGYERAKEVALEYKEIFGDDFYLEIMRHGIGDQLKIDDMLIRLSKETGIKLIATNDTHYTFKSRANAHEAFMCIAMGKTIDDPNRLKHSVHEFYVKTDDEMKALFADIPEAISNTQEICDKCNLSFAFDNKDYRPTPPNFKFSIEYAKDLGLNLPKPDERYSKENDDFLFRYESRRGLENRLKFIDQSKHQDYKERLEIELDIIENMGFSGYMLIVYDFIKWAKENDIPVGPGRGSAAGSLCAYSLRITDLDPLPYNLLFERFLNPARISMPDIDVDFCQERRGKVIDYVVEKYGKANVAQVATFGKLLARGVIRDVARVCDMPLRDADAMAKLIPEILGITLNGDGDPQSPKYKPGAYQLEPKLKELIENNAMATRVWKLALDLEGLNRNAGMHAAGVVISNEPLWSKVPLFRQTKNDDGHYITQYTKDYLEDVDLIKFDFLGLKNLDVIDNAIKLVKMRYNKDIVWENIDFNDPRTYKTIQSGNNLGLFQIEGAGMQDLASSLKPDCFEDIIAMISLYRPGPMDLIPDFIARKHGRAKVEYLMNEVKDILEPTYGIIVYQEQVMQIVQKIGGFSLGEADLVRRAMGKKEEKKLAAMKAQYLDGAKNLGYDVKKADELFELIMKFASYGFNKSHAAAYSMITFQTAYLKTYYPAEFMAALLTAEENNIDKVAKYIDEIKRLDIDILPPSINNSYRQFSVIQKDGKDAIIFGMGAIKGVGYGAIENIVKERENGEFKDINDFVSRIDSFKVNKRVIDSLIKAGAMDCLGLSRKTLVQNIESITDACRSSAKIKNDAQNSLFGLEDGIAEVEVNLVENGGEFDLKTLLKLEKESLGIYISGHPLDEYADLIKDVKYTLTSEFEELEQITETILVGKIEEIDVKITKSGKKMGIVSVIDLHGNFEMVVFDNVLKDLERLDKDELDMPHAFRVRIIKDESQYKITLNEFLTIEEVKNGDFKKKSYNKGNGYASKNSGANGYKKSDEVARVIENYEFFIELAKLDKERIDKIYRFAYASNNPKNSKKLILKVAFNSKIFIYETNFFIDESFINKVNEILVA</sequence>
<dbReference type="CDD" id="cd12113">
    <property type="entry name" value="PHP_PolIIIA_DnaE3"/>
    <property type="match status" value="1"/>
</dbReference>
<evidence type="ECO:0000256" key="1">
    <source>
        <dbReference type="ARBA" id="ARBA00012417"/>
    </source>
</evidence>
<keyword evidence="5" id="KW-0235">DNA replication</keyword>
<dbReference type="NCBIfam" id="TIGR00594">
    <property type="entry name" value="polc"/>
    <property type="match status" value="1"/>
</dbReference>
<dbReference type="Pfam" id="PF02811">
    <property type="entry name" value="PHP"/>
    <property type="match status" value="1"/>
</dbReference>
<dbReference type="EMBL" id="FIZP01000003">
    <property type="protein sequence ID" value="CZE47518.1"/>
    <property type="molecule type" value="Genomic_DNA"/>
</dbReference>
<evidence type="ECO:0000256" key="3">
    <source>
        <dbReference type="ARBA" id="ARBA00022679"/>
    </source>
</evidence>
<keyword evidence="10" id="KW-1185">Reference proteome</keyword>
<dbReference type="InterPro" id="IPR011708">
    <property type="entry name" value="DNA_pol3_alpha_NTPase_dom"/>
</dbReference>
<dbReference type="AlphaFoldDB" id="A0A128EGV3"/>
<keyword evidence="6" id="KW-0239">DNA-directed DNA polymerase</keyword>
<dbReference type="Pfam" id="PF14579">
    <property type="entry name" value="HHH_6"/>
    <property type="match status" value="1"/>
</dbReference>
<protein>
    <recommendedName>
        <fullName evidence="2">DNA polymerase III subunit alpha</fullName>
        <ecNumber evidence="1">2.7.7.7</ecNumber>
    </recommendedName>
</protein>
<dbReference type="OrthoDB" id="9803237at2"/>
<dbReference type="SMART" id="SM00481">
    <property type="entry name" value="POLIIIAc"/>
    <property type="match status" value="1"/>
</dbReference>
<dbReference type="NCBIfam" id="NF004226">
    <property type="entry name" value="PRK05673.1"/>
    <property type="match status" value="1"/>
</dbReference>
<dbReference type="InterPro" id="IPR016195">
    <property type="entry name" value="Pol/histidinol_Pase-like"/>
</dbReference>
<dbReference type="Pfam" id="PF17657">
    <property type="entry name" value="DNA_pol3_finger"/>
    <property type="match status" value="1"/>
</dbReference>
<comment type="catalytic activity">
    <reaction evidence="7">
        <text>DNA(n) + a 2'-deoxyribonucleoside 5'-triphosphate = DNA(n+1) + diphosphate</text>
        <dbReference type="Rhea" id="RHEA:22508"/>
        <dbReference type="Rhea" id="RHEA-COMP:17339"/>
        <dbReference type="Rhea" id="RHEA-COMP:17340"/>
        <dbReference type="ChEBI" id="CHEBI:33019"/>
        <dbReference type="ChEBI" id="CHEBI:61560"/>
        <dbReference type="ChEBI" id="CHEBI:173112"/>
        <dbReference type="EC" id="2.7.7.7"/>
    </reaction>
</comment>
<evidence type="ECO:0000313" key="9">
    <source>
        <dbReference type="EMBL" id="CZE47518.1"/>
    </source>
</evidence>
<dbReference type="InterPro" id="IPR004013">
    <property type="entry name" value="PHP_dom"/>
</dbReference>
<accession>A0A128EGV3</accession>
<dbReference type="EC" id="2.7.7.7" evidence="1"/>
<dbReference type="CDD" id="cd04485">
    <property type="entry name" value="DnaE_OBF"/>
    <property type="match status" value="1"/>
</dbReference>
<dbReference type="InterPro" id="IPR003141">
    <property type="entry name" value="Pol/His_phosphatase_N"/>
</dbReference>
<dbReference type="Pfam" id="PF07733">
    <property type="entry name" value="DNA_pol3_alpha"/>
    <property type="match status" value="1"/>
</dbReference>
<organism evidence="9 10">
    <name type="scientific">Campylobacter geochelonis</name>
    <dbReference type="NCBI Taxonomy" id="1780362"/>
    <lineage>
        <taxon>Bacteria</taxon>
        <taxon>Pseudomonadati</taxon>
        <taxon>Campylobacterota</taxon>
        <taxon>Epsilonproteobacteria</taxon>
        <taxon>Campylobacterales</taxon>
        <taxon>Campylobacteraceae</taxon>
        <taxon>Campylobacter</taxon>
    </lineage>
</organism>
<evidence type="ECO:0000256" key="5">
    <source>
        <dbReference type="ARBA" id="ARBA00022705"/>
    </source>
</evidence>
<dbReference type="GO" id="GO:0006260">
    <property type="term" value="P:DNA replication"/>
    <property type="evidence" value="ECO:0007669"/>
    <property type="project" value="UniProtKB-KW"/>
</dbReference>
<evidence type="ECO:0000256" key="2">
    <source>
        <dbReference type="ARBA" id="ARBA00019114"/>
    </source>
</evidence>
<name>A0A128EGV3_9BACT</name>
<evidence type="ECO:0000256" key="7">
    <source>
        <dbReference type="ARBA" id="ARBA00049244"/>
    </source>
</evidence>
<dbReference type="Gene3D" id="1.10.150.870">
    <property type="match status" value="1"/>
</dbReference>
<proteinExistence type="predicted"/>
<dbReference type="InterPro" id="IPR040982">
    <property type="entry name" value="DNA_pol3_finger"/>
</dbReference>
<dbReference type="GO" id="GO:0008408">
    <property type="term" value="F:3'-5' exonuclease activity"/>
    <property type="evidence" value="ECO:0007669"/>
    <property type="project" value="InterPro"/>
</dbReference>
<evidence type="ECO:0000256" key="4">
    <source>
        <dbReference type="ARBA" id="ARBA00022695"/>
    </source>
</evidence>
<evidence type="ECO:0000256" key="6">
    <source>
        <dbReference type="ARBA" id="ARBA00022932"/>
    </source>
</evidence>
<dbReference type="SUPFAM" id="SSF160975">
    <property type="entry name" value="AF1531-like"/>
    <property type="match status" value="1"/>
</dbReference>
<dbReference type="Gene3D" id="3.20.20.140">
    <property type="entry name" value="Metal-dependent hydrolases"/>
    <property type="match status" value="1"/>
</dbReference>
<dbReference type="SUPFAM" id="SSF89550">
    <property type="entry name" value="PHP domain-like"/>
    <property type="match status" value="1"/>
</dbReference>
<dbReference type="PANTHER" id="PTHR32294">
    <property type="entry name" value="DNA POLYMERASE III SUBUNIT ALPHA"/>
    <property type="match status" value="1"/>
</dbReference>
<reference evidence="9 10" key="1">
    <citation type="submission" date="2016-02" db="EMBL/GenBank/DDBJ databases">
        <authorList>
            <consortium name="Pathogen Informatics"/>
        </authorList>
    </citation>
    <scope>NUCLEOTIDE SEQUENCE [LARGE SCALE GENOMIC DNA]</scope>
    <source>
        <strain evidence="9 10">RC20</strain>
    </source>
</reference>
<evidence type="ECO:0000259" key="8">
    <source>
        <dbReference type="SMART" id="SM00481"/>
    </source>
</evidence>
<dbReference type="RefSeq" id="WP_075540170.1">
    <property type="nucleotide sequence ID" value="NZ_CP053844.1"/>
</dbReference>
<dbReference type="Gene3D" id="1.10.10.1600">
    <property type="entry name" value="Bacterial DNA polymerase III alpha subunit, thumb domain"/>
    <property type="match status" value="1"/>
</dbReference>
<keyword evidence="4 9" id="KW-0548">Nucleotidyltransferase</keyword>